<evidence type="ECO:0000256" key="5">
    <source>
        <dbReference type="ARBA" id="ARBA00022801"/>
    </source>
</evidence>
<comment type="similarity">
    <text evidence="2 8">Belongs to the glycosyl hydrolase 28 family.</text>
</comment>
<evidence type="ECO:0000256" key="3">
    <source>
        <dbReference type="ARBA" id="ARBA00022512"/>
    </source>
</evidence>
<evidence type="ECO:0000313" key="9">
    <source>
        <dbReference type="EnsemblPlants" id="MELO3C027268.2.1"/>
    </source>
</evidence>
<keyword evidence="6 8" id="KW-0326">Glycosidase</keyword>
<keyword evidence="4" id="KW-0964">Secreted</keyword>
<sequence>MVLESWPDSTVAYTASDLYFEDIKMVNVSNPVIIDQEYCPSNHSNKKIPSKIKICNVSFKNIKGTSATFVAVKFICSKDLPCEGVEVDDIDLAYTGTRGRITPQCRNVIPIITGKQNPRACVEVAPINSPSTD</sequence>
<dbReference type="GO" id="GO:0005975">
    <property type="term" value="P:carbohydrate metabolic process"/>
    <property type="evidence" value="ECO:0007669"/>
    <property type="project" value="InterPro"/>
</dbReference>
<name>A0A9I9E191_CUCME</name>
<keyword evidence="3" id="KW-0134">Cell wall</keyword>
<proteinExistence type="inferred from homology"/>
<dbReference type="Gene3D" id="2.160.20.10">
    <property type="entry name" value="Single-stranded right-handed beta-helix, Pectin lyase-like"/>
    <property type="match status" value="1"/>
</dbReference>
<keyword evidence="7" id="KW-0961">Cell wall biogenesis/degradation</keyword>
<evidence type="ECO:0000256" key="7">
    <source>
        <dbReference type="ARBA" id="ARBA00023316"/>
    </source>
</evidence>
<dbReference type="GO" id="GO:0004650">
    <property type="term" value="F:polygalacturonase activity"/>
    <property type="evidence" value="ECO:0007669"/>
    <property type="project" value="InterPro"/>
</dbReference>
<evidence type="ECO:0008006" key="10">
    <source>
        <dbReference type="Google" id="ProtNLM"/>
    </source>
</evidence>
<evidence type="ECO:0000256" key="2">
    <source>
        <dbReference type="ARBA" id="ARBA00008834"/>
    </source>
</evidence>
<organism evidence="9">
    <name type="scientific">Cucumis melo</name>
    <name type="common">Muskmelon</name>
    <dbReference type="NCBI Taxonomy" id="3656"/>
    <lineage>
        <taxon>Eukaryota</taxon>
        <taxon>Viridiplantae</taxon>
        <taxon>Streptophyta</taxon>
        <taxon>Embryophyta</taxon>
        <taxon>Tracheophyta</taxon>
        <taxon>Spermatophyta</taxon>
        <taxon>Magnoliopsida</taxon>
        <taxon>eudicotyledons</taxon>
        <taxon>Gunneridae</taxon>
        <taxon>Pentapetalae</taxon>
        <taxon>rosids</taxon>
        <taxon>fabids</taxon>
        <taxon>Cucurbitales</taxon>
        <taxon>Cucurbitaceae</taxon>
        <taxon>Benincaseae</taxon>
        <taxon>Cucumis</taxon>
    </lineage>
</organism>
<dbReference type="Gramene" id="MELO3C027268.2.1">
    <property type="protein sequence ID" value="MELO3C027268.2.1"/>
    <property type="gene ID" value="MELO3C027268.2"/>
</dbReference>
<dbReference type="GO" id="GO:0071555">
    <property type="term" value="P:cell wall organization"/>
    <property type="evidence" value="ECO:0007669"/>
    <property type="project" value="UniProtKB-KW"/>
</dbReference>
<dbReference type="InterPro" id="IPR000743">
    <property type="entry name" value="Glyco_hydro_28"/>
</dbReference>
<dbReference type="EnsemblPlants" id="MELO3C027268.2.1">
    <property type="protein sequence ID" value="MELO3C027268.2.1"/>
    <property type="gene ID" value="MELO3C027268.2"/>
</dbReference>
<evidence type="ECO:0000256" key="1">
    <source>
        <dbReference type="ARBA" id="ARBA00004191"/>
    </source>
</evidence>
<dbReference type="SUPFAM" id="SSF51126">
    <property type="entry name" value="Pectin lyase-like"/>
    <property type="match status" value="1"/>
</dbReference>
<evidence type="ECO:0000256" key="4">
    <source>
        <dbReference type="ARBA" id="ARBA00022525"/>
    </source>
</evidence>
<accession>A0A9I9E191</accession>
<evidence type="ECO:0000256" key="8">
    <source>
        <dbReference type="RuleBase" id="RU361169"/>
    </source>
</evidence>
<dbReference type="InterPro" id="IPR012334">
    <property type="entry name" value="Pectin_lyas_fold"/>
</dbReference>
<dbReference type="Pfam" id="PF00295">
    <property type="entry name" value="Glyco_hydro_28"/>
    <property type="match status" value="1"/>
</dbReference>
<keyword evidence="5 8" id="KW-0378">Hydrolase</keyword>
<dbReference type="AlphaFoldDB" id="A0A9I9E191"/>
<dbReference type="InterPro" id="IPR011050">
    <property type="entry name" value="Pectin_lyase_fold/virulence"/>
</dbReference>
<dbReference type="PANTHER" id="PTHR31375">
    <property type="match status" value="1"/>
</dbReference>
<evidence type="ECO:0000256" key="6">
    <source>
        <dbReference type="ARBA" id="ARBA00023295"/>
    </source>
</evidence>
<reference evidence="9" key="1">
    <citation type="submission" date="2023-03" db="UniProtKB">
        <authorList>
            <consortium name="EnsemblPlants"/>
        </authorList>
    </citation>
    <scope>IDENTIFICATION</scope>
</reference>
<comment type="subcellular location">
    <subcellularLocation>
        <location evidence="1">Secreted</location>
        <location evidence="1">Cell wall</location>
    </subcellularLocation>
</comment>
<protein>
    <recommendedName>
        <fullName evidence="10">Exopolygalacturonase-like</fullName>
    </recommendedName>
</protein>